<sequence>MPVGNLGPEEVVTAQRDDDLETVTELFAEENVGAVVVTEDEEPVGIITDRDAALAIHGNDDDVGSVPVEDAMTADPATIQADEEAIEISRAIEEYNVRRFPVVDDDGTLTGIVTLDDLVATIGEQLDNVADTVEAQSPDYSP</sequence>
<proteinExistence type="predicted"/>
<dbReference type="InterPro" id="IPR051257">
    <property type="entry name" value="Diverse_CBS-Domain"/>
</dbReference>
<evidence type="ECO:0000313" key="5">
    <source>
        <dbReference type="Proteomes" id="UP000766904"/>
    </source>
</evidence>
<protein>
    <submittedName>
        <fullName evidence="4">CBS domain-containing protein</fullName>
    </submittedName>
</protein>
<dbReference type="SUPFAM" id="SSF54631">
    <property type="entry name" value="CBS-domain pair"/>
    <property type="match status" value="1"/>
</dbReference>
<dbReference type="RefSeq" id="WP_148859895.1">
    <property type="nucleotide sequence ID" value="NZ_PHNJ01000015.1"/>
</dbReference>
<dbReference type="Proteomes" id="UP000766904">
    <property type="component" value="Unassembled WGS sequence"/>
</dbReference>
<feature type="domain" description="CBS" evidence="3">
    <location>
        <begin position="72"/>
        <end position="128"/>
    </location>
</feature>
<keyword evidence="5" id="KW-1185">Reference proteome</keyword>
<dbReference type="Gene3D" id="3.10.580.10">
    <property type="entry name" value="CBS-domain"/>
    <property type="match status" value="1"/>
</dbReference>
<name>A0A8J8Q3Y8_9EURY</name>
<evidence type="ECO:0000313" key="4">
    <source>
        <dbReference type="EMBL" id="TYL36690.1"/>
    </source>
</evidence>
<dbReference type="Pfam" id="PF00571">
    <property type="entry name" value="CBS"/>
    <property type="match status" value="2"/>
</dbReference>
<reference evidence="4" key="1">
    <citation type="submission" date="2017-11" db="EMBL/GenBank/DDBJ databases">
        <authorList>
            <person name="Kajale S.C."/>
            <person name="Sharma A."/>
        </authorList>
    </citation>
    <scope>NUCLEOTIDE SEQUENCE</scope>
    <source>
        <strain evidence="4">LS1_42</strain>
    </source>
</reference>
<dbReference type="InterPro" id="IPR046342">
    <property type="entry name" value="CBS_dom_sf"/>
</dbReference>
<keyword evidence="1 2" id="KW-0129">CBS domain</keyword>
<feature type="domain" description="CBS" evidence="3">
    <location>
        <begin position="6"/>
        <end position="63"/>
    </location>
</feature>
<organism evidence="4 5">
    <name type="scientific">Natronococcus pandeyae</name>
    <dbReference type="NCBI Taxonomy" id="2055836"/>
    <lineage>
        <taxon>Archaea</taxon>
        <taxon>Methanobacteriati</taxon>
        <taxon>Methanobacteriota</taxon>
        <taxon>Stenosarchaea group</taxon>
        <taxon>Halobacteria</taxon>
        <taxon>Halobacteriales</taxon>
        <taxon>Natrialbaceae</taxon>
        <taxon>Natronococcus</taxon>
    </lineage>
</organism>
<dbReference type="OrthoDB" id="43333at2157"/>
<gene>
    <name evidence="4" type="ORF">CV102_20640</name>
</gene>
<evidence type="ECO:0000259" key="3">
    <source>
        <dbReference type="PROSITE" id="PS51371"/>
    </source>
</evidence>
<dbReference type="EMBL" id="PHNJ01000015">
    <property type="protein sequence ID" value="TYL36690.1"/>
    <property type="molecule type" value="Genomic_DNA"/>
</dbReference>
<comment type="caution">
    <text evidence="4">The sequence shown here is derived from an EMBL/GenBank/DDBJ whole genome shotgun (WGS) entry which is preliminary data.</text>
</comment>
<dbReference type="SMART" id="SM00116">
    <property type="entry name" value="CBS"/>
    <property type="match status" value="2"/>
</dbReference>
<dbReference type="PANTHER" id="PTHR43080:SF2">
    <property type="entry name" value="CBS DOMAIN-CONTAINING PROTEIN"/>
    <property type="match status" value="1"/>
</dbReference>
<dbReference type="PANTHER" id="PTHR43080">
    <property type="entry name" value="CBS DOMAIN-CONTAINING PROTEIN CBSX3, MITOCHONDRIAL"/>
    <property type="match status" value="1"/>
</dbReference>
<dbReference type="AlphaFoldDB" id="A0A8J8Q3Y8"/>
<evidence type="ECO:0000256" key="2">
    <source>
        <dbReference type="PROSITE-ProRule" id="PRU00703"/>
    </source>
</evidence>
<dbReference type="InterPro" id="IPR000644">
    <property type="entry name" value="CBS_dom"/>
</dbReference>
<accession>A0A8J8Q3Y8</accession>
<evidence type="ECO:0000256" key="1">
    <source>
        <dbReference type="ARBA" id="ARBA00023122"/>
    </source>
</evidence>
<dbReference type="PROSITE" id="PS51371">
    <property type="entry name" value="CBS"/>
    <property type="match status" value="2"/>
</dbReference>